<keyword evidence="3" id="KW-1185">Reference proteome</keyword>
<comment type="caution">
    <text evidence="2">The sequence shown here is derived from an EMBL/GenBank/DDBJ whole genome shotgun (WGS) entry which is preliminary data.</text>
</comment>
<evidence type="ECO:0000313" key="3">
    <source>
        <dbReference type="Proteomes" id="UP000265520"/>
    </source>
</evidence>
<proteinExistence type="predicted"/>
<dbReference type="Proteomes" id="UP000265520">
    <property type="component" value="Unassembled WGS sequence"/>
</dbReference>
<feature type="region of interest" description="Disordered" evidence="1">
    <location>
        <begin position="18"/>
        <end position="55"/>
    </location>
</feature>
<evidence type="ECO:0000313" key="2">
    <source>
        <dbReference type="EMBL" id="MCI28983.1"/>
    </source>
</evidence>
<dbReference type="EMBL" id="LXQA010169462">
    <property type="protein sequence ID" value="MCI28983.1"/>
    <property type="molecule type" value="Genomic_DNA"/>
</dbReference>
<reference evidence="2 3" key="1">
    <citation type="journal article" date="2018" name="Front. Plant Sci.">
        <title>Red Clover (Trifolium pratense) and Zigzag Clover (T. medium) - A Picture of Genomic Similarities and Differences.</title>
        <authorList>
            <person name="Dluhosova J."/>
            <person name="Istvanek J."/>
            <person name="Nedelnik J."/>
            <person name="Repkova J."/>
        </authorList>
    </citation>
    <scope>NUCLEOTIDE SEQUENCE [LARGE SCALE GENOMIC DNA]</scope>
    <source>
        <strain evidence="3">cv. 10/8</strain>
        <tissue evidence="2">Leaf</tissue>
    </source>
</reference>
<feature type="compositionally biased region" description="Polar residues" evidence="1">
    <location>
        <begin position="30"/>
        <end position="45"/>
    </location>
</feature>
<name>A0A392QXA2_9FABA</name>
<dbReference type="AlphaFoldDB" id="A0A392QXA2"/>
<protein>
    <submittedName>
        <fullName evidence="2">Uncharacterized protein</fullName>
    </submittedName>
</protein>
<evidence type="ECO:0000256" key="1">
    <source>
        <dbReference type="SAM" id="MobiDB-lite"/>
    </source>
</evidence>
<accession>A0A392QXA2</accession>
<sequence>MQILESQFGHPHVMKRNAFAASDHPDLFRGSSSQSQEPPSNTINVVATDGDEFDD</sequence>
<feature type="non-terminal residue" evidence="2">
    <location>
        <position position="55"/>
    </location>
</feature>
<organism evidence="2 3">
    <name type="scientific">Trifolium medium</name>
    <dbReference type="NCBI Taxonomy" id="97028"/>
    <lineage>
        <taxon>Eukaryota</taxon>
        <taxon>Viridiplantae</taxon>
        <taxon>Streptophyta</taxon>
        <taxon>Embryophyta</taxon>
        <taxon>Tracheophyta</taxon>
        <taxon>Spermatophyta</taxon>
        <taxon>Magnoliopsida</taxon>
        <taxon>eudicotyledons</taxon>
        <taxon>Gunneridae</taxon>
        <taxon>Pentapetalae</taxon>
        <taxon>rosids</taxon>
        <taxon>fabids</taxon>
        <taxon>Fabales</taxon>
        <taxon>Fabaceae</taxon>
        <taxon>Papilionoideae</taxon>
        <taxon>50 kb inversion clade</taxon>
        <taxon>NPAAA clade</taxon>
        <taxon>Hologalegina</taxon>
        <taxon>IRL clade</taxon>
        <taxon>Trifolieae</taxon>
        <taxon>Trifolium</taxon>
    </lineage>
</organism>